<name>A0ACB7F484_NIBAL</name>
<protein>
    <submittedName>
        <fullName evidence="1">Uncharacterized protein</fullName>
    </submittedName>
</protein>
<organism evidence="1 2">
    <name type="scientific">Nibea albiflora</name>
    <name type="common">Yellow drum</name>
    <name type="synonym">Corvina albiflora</name>
    <dbReference type="NCBI Taxonomy" id="240163"/>
    <lineage>
        <taxon>Eukaryota</taxon>
        <taxon>Metazoa</taxon>
        <taxon>Chordata</taxon>
        <taxon>Craniata</taxon>
        <taxon>Vertebrata</taxon>
        <taxon>Euteleostomi</taxon>
        <taxon>Actinopterygii</taxon>
        <taxon>Neopterygii</taxon>
        <taxon>Teleostei</taxon>
        <taxon>Neoteleostei</taxon>
        <taxon>Acanthomorphata</taxon>
        <taxon>Eupercaria</taxon>
        <taxon>Sciaenidae</taxon>
        <taxon>Nibea</taxon>
    </lineage>
</organism>
<evidence type="ECO:0000313" key="1">
    <source>
        <dbReference type="EMBL" id="KAG8008835.1"/>
    </source>
</evidence>
<evidence type="ECO:0000313" key="2">
    <source>
        <dbReference type="Proteomes" id="UP000805704"/>
    </source>
</evidence>
<dbReference type="Proteomes" id="UP000805704">
    <property type="component" value="Chromosome 18"/>
</dbReference>
<keyword evidence="2" id="KW-1185">Reference proteome</keyword>
<comment type="caution">
    <text evidence="1">The sequence shown here is derived from an EMBL/GenBank/DDBJ whole genome shotgun (WGS) entry which is preliminary data.</text>
</comment>
<dbReference type="EMBL" id="CM024806">
    <property type="protein sequence ID" value="KAG8008835.1"/>
    <property type="molecule type" value="Genomic_DNA"/>
</dbReference>
<gene>
    <name evidence="1" type="ORF">GBF38_010473</name>
</gene>
<proteinExistence type="predicted"/>
<sequence>MRGIKQVLVEHVKNTNMTEDGITIDGITGEELVQTLSSIIEDTDAVAFDVANYIWSNKEEFGMNIDGSPKPEAQSSSTKCWNVVANKIKIFFARKFAKEAILSFLANLRQILDCFSKKPTLDVLIPAADSVVQDMVPAENPDECAYKKMSICLHNGKHMISQRLGNLIIGNIKPDDESNRSIRLKMHTEVHKFLDQMCSWLNRQTQQDAQTNDSVQVSLDRIRAVLDLPKPPEVTVTPVVSAPPSVTAEPHVSDEANSASPIAELRPPSVTAEPRVSDEANAASPIAELRPSSVTAKPRVSDEVNAASPIAELRPPSVTAKPRVSDEANAASPIAELRPPSVTAKPRVSDEANAASPIAELRPPSVTAKPRVSDEANAASPIAELRPPSVTAKPRVSDEANTASPIAELRPPSITAEQRVSEVSEDNSVTPVCDRPKFESVTPRVTAEPALTDRTQPREHAELFYRIMAAAVVHQCLKNTKIPVSTEENKRIISALTVMLRTSCEGFEFVRPKKGHKIKKIAKAVHKDLCTTLGSKGYVQTNLLSGDTDVYECVMESLKRQLVKPKKTGIKKVFTSLFNTVTKPFKALPGSE</sequence>
<reference evidence="1" key="1">
    <citation type="submission" date="2020-04" db="EMBL/GenBank/DDBJ databases">
        <title>A chromosome-scale assembly and high-density genetic map of the yellow drum (Nibea albiflora) genome.</title>
        <authorList>
            <person name="Xu D."/>
            <person name="Zhang W."/>
            <person name="Chen R."/>
            <person name="Tan P."/>
            <person name="Wang L."/>
            <person name="Song H."/>
            <person name="Tian L."/>
            <person name="Zhu Q."/>
            <person name="Wang B."/>
        </authorList>
    </citation>
    <scope>NUCLEOTIDE SEQUENCE</scope>
    <source>
        <strain evidence="1">ZJHYS-2018</strain>
    </source>
</reference>
<accession>A0ACB7F484</accession>